<organism evidence="1 2">
    <name type="scientific">Peribacillus simplex</name>
    <dbReference type="NCBI Taxonomy" id="1478"/>
    <lineage>
        <taxon>Bacteria</taxon>
        <taxon>Bacillati</taxon>
        <taxon>Bacillota</taxon>
        <taxon>Bacilli</taxon>
        <taxon>Bacillales</taxon>
        <taxon>Bacillaceae</taxon>
        <taxon>Peribacillus</taxon>
    </lineage>
</organism>
<accession>A0AAW7I6N4</accession>
<evidence type="ECO:0000313" key="2">
    <source>
        <dbReference type="Proteomes" id="UP001234602"/>
    </source>
</evidence>
<reference evidence="1" key="1">
    <citation type="submission" date="2023-06" db="EMBL/GenBank/DDBJ databases">
        <title>Comparative genomics of Bacillaceae isolates and their secondary metabolite potential.</title>
        <authorList>
            <person name="Song L."/>
            <person name="Nielsen L.J."/>
            <person name="Mohite O."/>
            <person name="Xu X."/>
            <person name="Weber T."/>
            <person name="Kovacs A.T."/>
        </authorList>
    </citation>
    <scope>NUCLEOTIDE SEQUENCE</scope>
    <source>
        <strain evidence="1">D8_B_37</strain>
    </source>
</reference>
<dbReference type="AlphaFoldDB" id="A0AAW7I6N4"/>
<protein>
    <recommendedName>
        <fullName evidence="3">Fur-regulated basic protein FbpA</fullName>
    </recommendedName>
</protein>
<evidence type="ECO:0000313" key="1">
    <source>
        <dbReference type="EMBL" id="MDM5450683.1"/>
    </source>
</evidence>
<sequence>MIFKRMIEKRKLRKQIRQEIERQGVLSIASRLDTIEEQQAFIEKYYSGELENETIQ</sequence>
<gene>
    <name evidence="1" type="ORF">QUF89_00025</name>
</gene>
<dbReference type="EMBL" id="JAUCEY010000001">
    <property type="protein sequence ID" value="MDM5450683.1"/>
    <property type="molecule type" value="Genomic_DNA"/>
</dbReference>
<comment type="caution">
    <text evidence="1">The sequence shown here is derived from an EMBL/GenBank/DDBJ whole genome shotgun (WGS) entry which is preliminary data.</text>
</comment>
<name>A0AAW7I6N4_9BACI</name>
<dbReference type="Proteomes" id="UP001234602">
    <property type="component" value="Unassembled WGS sequence"/>
</dbReference>
<dbReference type="RefSeq" id="WP_289319021.1">
    <property type="nucleotide sequence ID" value="NZ_JAUCEY010000001.1"/>
</dbReference>
<evidence type="ECO:0008006" key="3">
    <source>
        <dbReference type="Google" id="ProtNLM"/>
    </source>
</evidence>
<proteinExistence type="predicted"/>